<dbReference type="Pfam" id="PF00593">
    <property type="entry name" value="TonB_dep_Rec_b-barrel"/>
    <property type="match status" value="1"/>
</dbReference>
<evidence type="ECO:0000313" key="12">
    <source>
        <dbReference type="Proteomes" id="UP000077671"/>
    </source>
</evidence>
<organism evidence="11 12">
    <name type="scientific">Tilletia caries</name>
    <name type="common">wheat bunt fungus</name>
    <dbReference type="NCBI Taxonomy" id="13290"/>
    <lineage>
        <taxon>Eukaryota</taxon>
        <taxon>Fungi</taxon>
        <taxon>Dikarya</taxon>
        <taxon>Basidiomycota</taxon>
        <taxon>Ustilaginomycotina</taxon>
        <taxon>Exobasidiomycetes</taxon>
        <taxon>Tilletiales</taxon>
        <taxon>Tilletiaceae</taxon>
        <taxon>Tilletia</taxon>
    </lineage>
</organism>
<dbReference type="PANTHER" id="PTHR32552:SF81">
    <property type="entry name" value="TONB-DEPENDENT OUTER MEMBRANE RECEPTOR"/>
    <property type="match status" value="1"/>
</dbReference>
<dbReference type="GO" id="GO:0006826">
    <property type="term" value="P:iron ion transport"/>
    <property type="evidence" value="ECO:0007669"/>
    <property type="project" value="UniProtKB-KW"/>
</dbReference>
<keyword evidence="5" id="KW-0408">Iron</keyword>
<evidence type="ECO:0000256" key="1">
    <source>
        <dbReference type="ARBA" id="ARBA00004571"/>
    </source>
</evidence>
<evidence type="ECO:0000256" key="7">
    <source>
        <dbReference type="ARBA" id="ARBA00023077"/>
    </source>
</evidence>
<comment type="subcellular location">
    <subcellularLocation>
        <location evidence="1">Cell outer membrane</location>
        <topology evidence="1">Multi-pass membrane protein</topology>
    </subcellularLocation>
</comment>
<keyword evidence="6" id="KW-0406">Ion transport</keyword>
<dbReference type="Gene3D" id="2.40.170.20">
    <property type="entry name" value="TonB-dependent receptor, beta-barrel domain"/>
    <property type="match status" value="2"/>
</dbReference>
<keyword evidence="8" id="KW-0472">Membrane</keyword>
<keyword evidence="9" id="KW-0998">Cell outer membrane</keyword>
<gene>
    <name evidence="11" type="ORF">A4X03_0g9164</name>
</gene>
<protein>
    <recommendedName>
        <fullName evidence="10">TonB-dependent receptor-like beta-barrel domain-containing protein</fullName>
    </recommendedName>
</protein>
<dbReference type="InterPro" id="IPR036942">
    <property type="entry name" value="Beta-barrel_TonB_sf"/>
</dbReference>
<evidence type="ECO:0000256" key="9">
    <source>
        <dbReference type="ARBA" id="ARBA00023237"/>
    </source>
</evidence>
<accession>A0A8T8SCT9</accession>
<keyword evidence="4" id="KW-0812">Transmembrane</keyword>
<reference evidence="11" key="2">
    <citation type="journal article" date="2019" name="IMA Fungus">
        <title>Genome sequencing and comparison of five Tilletia species to identify candidate genes for the detection of regulated species infecting wheat.</title>
        <authorList>
            <person name="Nguyen H.D.T."/>
            <person name="Sultana T."/>
            <person name="Kesanakurti P."/>
            <person name="Hambleton S."/>
        </authorList>
    </citation>
    <scope>NUCLEOTIDE SEQUENCE</scope>
    <source>
        <strain evidence="11">DAOMC 238032</strain>
    </source>
</reference>
<dbReference type="PANTHER" id="PTHR32552">
    <property type="entry name" value="FERRICHROME IRON RECEPTOR-RELATED"/>
    <property type="match status" value="1"/>
</dbReference>
<evidence type="ECO:0000256" key="5">
    <source>
        <dbReference type="ARBA" id="ARBA00023004"/>
    </source>
</evidence>
<dbReference type="AlphaFoldDB" id="A0A8T8SCT9"/>
<comment type="caution">
    <text evidence="11">The sequence shown here is derived from an EMBL/GenBank/DDBJ whole genome shotgun (WGS) entry which is preliminary data.</text>
</comment>
<keyword evidence="3" id="KW-0410">Iron transport</keyword>
<proteinExistence type="predicted"/>
<keyword evidence="2" id="KW-0813">Transport</keyword>
<reference evidence="11" key="1">
    <citation type="submission" date="2016-04" db="EMBL/GenBank/DDBJ databases">
        <authorList>
            <person name="Nguyen H.D."/>
            <person name="Kesanakurti P."/>
            <person name="Cullis J."/>
            <person name="Levesque C.A."/>
            <person name="Hambleton S."/>
        </authorList>
    </citation>
    <scope>NUCLEOTIDE SEQUENCE</scope>
    <source>
        <strain evidence="11">DAOMC 238032</strain>
    </source>
</reference>
<keyword evidence="7" id="KW-0798">TonB box</keyword>
<evidence type="ECO:0000256" key="6">
    <source>
        <dbReference type="ARBA" id="ARBA00023065"/>
    </source>
</evidence>
<dbReference type="InterPro" id="IPR039426">
    <property type="entry name" value="TonB-dep_rcpt-like"/>
</dbReference>
<dbReference type="EMBL" id="LWDD02003376">
    <property type="protein sequence ID" value="KAE8237295.1"/>
    <property type="molecule type" value="Genomic_DNA"/>
</dbReference>
<dbReference type="InterPro" id="IPR000531">
    <property type="entry name" value="Beta-barrel_TonB"/>
</dbReference>
<evidence type="ECO:0000256" key="8">
    <source>
        <dbReference type="ARBA" id="ARBA00023136"/>
    </source>
</evidence>
<name>A0A8T8SCT9_9BASI</name>
<sequence length="358" mass="38982">ATRTEGLVDDNFKTDVYAVFGSTEYRATDQLTIGAALRYDIEARRTSNNVPVDQRARWIGSPATGFPIGTVDTPSNYYLNPGLDPAFNPSGVLAPRSKTYKQLQPKITASYKPDQNTTLFASWGIGFKAGGFNNAGTAAIVDSNFNPPVEEGGLDAGLLVADDYRKEVVNAYELGIKGRAFPGLTYELTGFYTDVKDMQFFEFFVAASDCCGLFPMSTNKIKKNSSRPYTVGNKSPYTPDFTLNLGANANQPITDSLRLTARVDARITGPTPFHTVQNNDVPTIFGIPANLNNSERKTFTTVNLRVGVEADNWSLTAFATNLFNVRVLNDNVPAPEFGGVFVSPGALRRIGVEGVFKF</sequence>
<feature type="domain" description="TonB-dependent receptor-like beta-barrel" evidence="10">
    <location>
        <begin position="9"/>
        <end position="212"/>
    </location>
</feature>
<feature type="non-terminal residue" evidence="11">
    <location>
        <position position="358"/>
    </location>
</feature>
<evidence type="ECO:0000259" key="10">
    <source>
        <dbReference type="Pfam" id="PF00593"/>
    </source>
</evidence>
<dbReference type="SUPFAM" id="SSF56935">
    <property type="entry name" value="Porins"/>
    <property type="match status" value="1"/>
</dbReference>
<evidence type="ECO:0000256" key="2">
    <source>
        <dbReference type="ARBA" id="ARBA00022448"/>
    </source>
</evidence>
<evidence type="ECO:0000256" key="4">
    <source>
        <dbReference type="ARBA" id="ARBA00022692"/>
    </source>
</evidence>
<dbReference type="Proteomes" id="UP000077671">
    <property type="component" value="Unassembled WGS sequence"/>
</dbReference>
<evidence type="ECO:0000256" key="3">
    <source>
        <dbReference type="ARBA" id="ARBA00022496"/>
    </source>
</evidence>
<evidence type="ECO:0000313" key="11">
    <source>
        <dbReference type="EMBL" id="KAE8237295.1"/>
    </source>
</evidence>